<name>A0A0R2CUZ0_9LACO</name>
<organism evidence="3 4">
    <name type="scientific">Loigolactobacillus rennini DSM 20253</name>
    <dbReference type="NCBI Taxonomy" id="1423796"/>
    <lineage>
        <taxon>Bacteria</taxon>
        <taxon>Bacillati</taxon>
        <taxon>Bacillota</taxon>
        <taxon>Bacilli</taxon>
        <taxon>Lactobacillales</taxon>
        <taxon>Lactobacillaceae</taxon>
        <taxon>Loigolactobacillus</taxon>
    </lineage>
</organism>
<dbReference type="STRING" id="1423796.FC24_GL000132"/>
<accession>A0A0R2CUZ0</accession>
<gene>
    <name evidence="2" type="ORF">FC24_GL000132</name>
    <name evidence="3" type="ORF">FC24_GL002156</name>
</gene>
<dbReference type="PATRIC" id="fig|1423796.3.peg.137"/>
<protein>
    <submittedName>
        <fullName evidence="3">Uncharacterized protein</fullName>
    </submittedName>
</protein>
<evidence type="ECO:0000313" key="4">
    <source>
        <dbReference type="Proteomes" id="UP000051638"/>
    </source>
</evidence>
<dbReference type="Proteomes" id="UP000051638">
    <property type="component" value="Unassembled WGS sequence"/>
</dbReference>
<sequence length="57" mass="6871">MIDWCQADPFWLTNILSPAKLRKQYDRLKIKMDQETPYQSNLPPDTPEIPMYNWAEE</sequence>
<evidence type="ECO:0000256" key="1">
    <source>
        <dbReference type="SAM" id="MobiDB-lite"/>
    </source>
</evidence>
<reference evidence="3 4" key="1">
    <citation type="journal article" date="2015" name="Genome Announc.">
        <title>Expanding the biotechnology potential of lactobacilli through comparative genomics of 213 strains and associated genera.</title>
        <authorList>
            <person name="Sun Z."/>
            <person name="Harris H.M."/>
            <person name="McCann A."/>
            <person name="Guo C."/>
            <person name="Argimon S."/>
            <person name="Zhang W."/>
            <person name="Yang X."/>
            <person name="Jeffery I.B."/>
            <person name="Cooney J.C."/>
            <person name="Kagawa T.F."/>
            <person name="Liu W."/>
            <person name="Song Y."/>
            <person name="Salvetti E."/>
            <person name="Wrobel A."/>
            <person name="Rasinkangas P."/>
            <person name="Parkhill J."/>
            <person name="Rea M.C."/>
            <person name="O'Sullivan O."/>
            <person name="Ritari J."/>
            <person name="Douillard F.P."/>
            <person name="Paul Ross R."/>
            <person name="Yang R."/>
            <person name="Briner A.E."/>
            <person name="Felis G.E."/>
            <person name="de Vos W.M."/>
            <person name="Barrangou R."/>
            <person name="Klaenhammer T.R."/>
            <person name="Caufield P.W."/>
            <person name="Cui Y."/>
            <person name="Zhang H."/>
            <person name="O'Toole P.W."/>
        </authorList>
    </citation>
    <scope>NUCLEOTIDE SEQUENCE [LARGE SCALE GENOMIC DNA]</scope>
    <source>
        <strain evidence="3 4">DSM 20253</strain>
    </source>
</reference>
<comment type="caution">
    <text evidence="3">The sequence shown here is derived from an EMBL/GenBank/DDBJ whole genome shotgun (WGS) entry which is preliminary data.</text>
</comment>
<evidence type="ECO:0000313" key="3">
    <source>
        <dbReference type="EMBL" id="KRM95264.1"/>
    </source>
</evidence>
<dbReference type="EMBL" id="AYYI01000080">
    <property type="protein sequence ID" value="KRM94839.1"/>
    <property type="molecule type" value="Genomic_DNA"/>
</dbReference>
<dbReference type="AlphaFoldDB" id="A0A0R2CUZ0"/>
<proteinExistence type="predicted"/>
<keyword evidence="4" id="KW-1185">Reference proteome</keyword>
<dbReference type="EMBL" id="AYYI01000072">
    <property type="protein sequence ID" value="KRM95264.1"/>
    <property type="molecule type" value="Genomic_DNA"/>
</dbReference>
<feature type="region of interest" description="Disordered" evidence="1">
    <location>
        <begin position="36"/>
        <end position="57"/>
    </location>
</feature>
<evidence type="ECO:0000313" key="2">
    <source>
        <dbReference type="EMBL" id="KRM94839.1"/>
    </source>
</evidence>